<protein>
    <submittedName>
        <fullName evidence="1">Phosphonate metabolism protein</fullName>
    </submittedName>
</protein>
<name>A0A917EJZ5_9RHOB</name>
<dbReference type="NCBIfam" id="TIGR03223">
    <property type="entry name" value="Phn_opern_protn"/>
    <property type="match status" value="1"/>
</dbReference>
<reference evidence="1" key="2">
    <citation type="submission" date="2020-09" db="EMBL/GenBank/DDBJ databases">
        <authorList>
            <person name="Sun Q."/>
            <person name="Zhou Y."/>
        </authorList>
    </citation>
    <scope>NUCLEOTIDE SEQUENCE</scope>
    <source>
        <strain evidence="1">CGMCC 1.16012</strain>
    </source>
</reference>
<evidence type="ECO:0000313" key="2">
    <source>
        <dbReference type="Proteomes" id="UP000606730"/>
    </source>
</evidence>
<dbReference type="Gene3D" id="3.90.1140.10">
    <property type="entry name" value="Cyclic phosphodiesterase"/>
    <property type="match status" value="1"/>
</dbReference>
<keyword evidence="2" id="KW-1185">Reference proteome</keyword>
<dbReference type="Pfam" id="PF06299">
    <property type="entry name" value="DUF1045"/>
    <property type="match status" value="1"/>
</dbReference>
<comment type="caution">
    <text evidence="1">The sequence shown here is derived from an EMBL/GenBank/DDBJ whole genome shotgun (WGS) entry which is preliminary data.</text>
</comment>
<sequence length="239" mass="26390">MNLLRIGFMTATMTNFKRYAVFYTPDPGPLMDFGSAWLGWDPVAGAPAAPPAIEGLPQPLDVITATPRKYGFHGTIKPPFRLAEGMGQVDLVAAFDALALSLNSVHLQGLQLSRLGRFLALKPQGDTTELKALAAAVVRGLDIFRAPLTDADIARRNPNRLSAQQRSLLLQWGYPYVMEEFRFHMTMTGRLGPEDLNQTEAVLKPLITPLLPYPFMIDSLCLFGEAEDGKFHLLHRATL</sequence>
<accession>A0A917EJZ5</accession>
<dbReference type="InterPro" id="IPR009389">
    <property type="entry name" value="DUF1045"/>
</dbReference>
<proteinExistence type="predicted"/>
<dbReference type="EMBL" id="BMKN01000001">
    <property type="protein sequence ID" value="GGE45688.1"/>
    <property type="molecule type" value="Genomic_DNA"/>
</dbReference>
<dbReference type="Proteomes" id="UP000606730">
    <property type="component" value="Unassembled WGS sequence"/>
</dbReference>
<dbReference type="AlphaFoldDB" id="A0A917EJZ5"/>
<evidence type="ECO:0000313" key="1">
    <source>
        <dbReference type="EMBL" id="GGE45688.1"/>
    </source>
</evidence>
<gene>
    <name evidence="1" type="ORF">GCM10011517_11660</name>
</gene>
<organism evidence="1 2">
    <name type="scientific">Actibacterium pelagium</name>
    <dbReference type="NCBI Taxonomy" id="2029103"/>
    <lineage>
        <taxon>Bacteria</taxon>
        <taxon>Pseudomonadati</taxon>
        <taxon>Pseudomonadota</taxon>
        <taxon>Alphaproteobacteria</taxon>
        <taxon>Rhodobacterales</taxon>
        <taxon>Roseobacteraceae</taxon>
        <taxon>Actibacterium</taxon>
    </lineage>
</organism>
<reference evidence="1" key="1">
    <citation type="journal article" date="2014" name="Int. J. Syst. Evol. Microbiol.">
        <title>Complete genome sequence of Corynebacterium casei LMG S-19264T (=DSM 44701T), isolated from a smear-ripened cheese.</title>
        <authorList>
            <consortium name="US DOE Joint Genome Institute (JGI-PGF)"/>
            <person name="Walter F."/>
            <person name="Albersmeier A."/>
            <person name="Kalinowski J."/>
            <person name="Ruckert C."/>
        </authorList>
    </citation>
    <scope>NUCLEOTIDE SEQUENCE</scope>
    <source>
        <strain evidence="1">CGMCC 1.16012</strain>
    </source>
</reference>
<dbReference type="PIRSF" id="PIRSF033328">
    <property type="entry name" value="Phest_Mll4975"/>
    <property type="match status" value="1"/>
</dbReference>